<reference evidence="2" key="1">
    <citation type="journal article" date="2015" name="Genome Announc.">
        <title>Whole-Genome Sequences of 80 Environmental and Clinical Isolates of Burkholderia pseudomallei.</title>
        <authorList>
            <person name="Johnson S.L."/>
            <person name="Baker A.L."/>
            <person name="Chain P.S."/>
            <person name="Currie B.J."/>
            <person name="Daligault H.E."/>
            <person name="Davenport K.W."/>
            <person name="Davis C.B."/>
            <person name="Inglis T.J."/>
            <person name="Kaestli M."/>
            <person name="Koren S."/>
            <person name="Mayo M."/>
            <person name="Merritt A.J."/>
            <person name="Price E.P."/>
            <person name="Sarovich D.S."/>
            <person name="Warner J."/>
            <person name="Rosovitz M.J."/>
        </authorList>
    </citation>
    <scope>NUCLEOTIDE SEQUENCE [LARGE SCALE GENOMIC DNA]</scope>
    <source>
        <strain evidence="2">DSM 2030</strain>
    </source>
</reference>
<evidence type="ECO:0000313" key="1">
    <source>
        <dbReference type="EMBL" id="AIS51631.1"/>
    </source>
</evidence>
<sequence length="192" mass="21749">MMEKEAFIERLKKYKLVAAVKEEKHLEKALKKPLSGIFLLTGNIGVVKRFVDFYRENDFMVFVHIEKIGGISFDQEGLQFIAHYVKPDGIITTKANLIKIAKKLNLITIQRCFLVDSDAFRNALEITKEVQPDFVELMPAVIPEMIEKFKTETNLPIITGGLLQNKEQMIRALASGAIAVSTGNPELWNVKL</sequence>
<dbReference type="InterPro" id="IPR013785">
    <property type="entry name" value="Aldolase_TIM"/>
</dbReference>
<dbReference type="EMBL" id="CP009170">
    <property type="protein sequence ID" value="AIS51631.1"/>
    <property type="molecule type" value="Genomic_DNA"/>
</dbReference>
<dbReference type="eggNOG" id="COG1954">
    <property type="taxonomic scope" value="Bacteria"/>
</dbReference>
<dbReference type="GO" id="GO:0006355">
    <property type="term" value="P:regulation of DNA-templated transcription"/>
    <property type="evidence" value="ECO:0007669"/>
    <property type="project" value="InterPro"/>
</dbReference>
<dbReference type="SUPFAM" id="SSF110391">
    <property type="entry name" value="GlpP-like"/>
    <property type="match status" value="1"/>
</dbReference>
<dbReference type="GO" id="GO:0006071">
    <property type="term" value="P:glycerol metabolic process"/>
    <property type="evidence" value="ECO:0007669"/>
    <property type="project" value="InterPro"/>
</dbReference>
<protein>
    <submittedName>
        <fullName evidence="1">Glycerol uptake operon antiterminator regulatory protein GlpP</fullName>
    </submittedName>
</protein>
<evidence type="ECO:0000313" key="2">
    <source>
        <dbReference type="Proteomes" id="UP000029669"/>
    </source>
</evidence>
<dbReference type="KEGG" id="tki:TKV_c04290"/>
<accession>A0A097AP98</accession>
<keyword evidence="2" id="KW-1185">Reference proteome</keyword>
<organism evidence="1 2">
    <name type="scientific">Thermoanaerobacter kivui</name>
    <name type="common">Acetogenium kivui</name>
    <dbReference type="NCBI Taxonomy" id="2325"/>
    <lineage>
        <taxon>Bacteria</taxon>
        <taxon>Bacillati</taxon>
        <taxon>Bacillota</taxon>
        <taxon>Clostridia</taxon>
        <taxon>Thermoanaerobacterales</taxon>
        <taxon>Thermoanaerobacteraceae</taxon>
        <taxon>Thermoanaerobacter</taxon>
    </lineage>
</organism>
<dbReference type="PIRSF" id="PIRSF016897">
    <property type="entry name" value="GlpP"/>
    <property type="match status" value="1"/>
</dbReference>
<dbReference type="Proteomes" id="UP000029669">
    <property type="component" value="Chromosome"/>
</dbReference>
<dbReference type="PANTHER" id="PTHR35787">
    <property type="entry name" value="GLYCEROL UPTAKE OPERON ANTITERMINATOR REGULATORY PROTEIN"/>
    <property type="match status" value="1"/>
</dbReference>
<name>A0A097AP98_THEKI</name>
<dbReference type="PANTHER" id="PTHR35787:SF1">
    <property type="entry name" value="GLYCEROL UPTAKE OPERON ANTITERMINATOR REGULATORY PROTEIN"/>
    <property type="match status" value="1"/>
</dbReference>
<dbReference type="InterPro" id="IPR006699">
    <property type="entry name" value="GlpP"/>
</dbReference>
<dbReference type="STRING" id="2325.TKV_c04290"/>
<dbReference type="Gene3D" id="3.20.20.70">
    <property type="entry name" value="Aldolase class I"/>
    <property type="match status" value="1"/>
</dbReference>
<gene>
    <name evidence="1" type="primary">glpP</name>
    <name evidence="1" type="ORF">TKV_c04290</name>
</gene>
<dbReference type="AlphaFoldDB" id="A0A097AP98"/>
<dbReference type="Pfam" id="PF04309">
    <property type="entry name" value="G3P_antiterm"/>
    <property type="match status" value="1"/>
</dbReference>
<proteinExistence type="predicted"/>
<dbReference type="HOGENOM" id="CLU_111516_0_1_9"/>